<evidence type="ECO:0000313" key="2">
    <source>
        <dbReference type="Proteomes" id="UP000694941"/>
    </source>
</evidence>
<feature type="region of interest" description="Disordered" evidence="1">
    <location>
        <begin position="717"/>
        <end position="771"/>
    </location>
</feature>
<feature type="compositionally biased region" description="Basic residues" evidence="1">
    <location>
        <begin position="761"/>
        <end position="771"/>
    </location>
</feature>
<sequence length="771" mass="87473">MLKWRVQRRSSSSTSSVDQEEVKSCLQMLDNILLEYEDREVGVPTIFKDRSNRLSSNFQRKDFFLQENQDYPTTHSFKCNDSFRRLSLKCDSFSTCHTLNVYEDCSRNEFSASGSHKISVKEGGGKDTSEKVSTILCDSVFCDQSTLREEQNKRRRRTGADNFRVILNRDQWKETETCHNLPKVFSHKTVDNKRRYSEVPKVLHDRTKSTGESSEDGTLSDDSSSRKDMCSKEDISNDSSYQEIHDFTLQRRRFSSDEVTLKNESFNIPETAERSGSTPQGSYEQDNAYRENNFSGDLKETAGELLGKDIQPANNVLNITSVVNETEKHNTGNRERSVEDIFSDDVVENIKSSTLHEHSQDYNISHSLDHLDCIVSATKHREQVHCSVTNTTKENQPGKYDSCVNINEETFEVFESPPWPTDGTTNTDASVSNYSVTINKPKPTPPPVPKRSPSTKLSSSSTDLSPLVQNLDGVDFNYDQKDTDIIIKVDDYHKPSITPCVGGNAGTVANVTSDDSANHCNVQDQSLENCDGKMKDEFSVTKNLLETGRVEGINFAFTPLHEEMQSFNEVGPAAALKVLKNKEISSHEEDVDKSNWDVVNYVRDKSQNKSFVKTNNICIHNQKKTEKYNLALCPIKCQSLEEICVNVPENETPSSWFDFKAKKTTGEYKPRRLSTFGKCYSVESHYHPSCDIMQKVPVHKSDDNKSNTLPLQSRRHFFDFGDNTDTNEESEEETPISIVAEVSRLNKLERSSSAPPEGLKTKWKLKSQKKK</sequence>
<evidence type="ECO:0000256" key="1">
    <source>
        <dbReference type="SAM" id="MobiDB-lite"/>
    </source>
</evidence>
<feature type="compositionally biased region" description="Acidic residues" evidence="1">
    <location>
        <begin position="725"/>
        <end position="734"/>
    </location>
</feature>
<organism evidence="2 3">
    <name type="scientific">Limulus polyphemus</name>
    <name type="common">Atlantic horseshoe crab</name>
    <dbReference type="NCBI Taxonomy" id="6850"/>
    <lineage>
        <taxon>Eukaryota</taxon>
        <taxon>Metazoa</taxon>
        <taxon>Ecdysozoa</taxon>
        <taxon>Arthropoda</taxon>
        <taxon>Chelicerata</taxon>
        <taxon>Merostomata</taxon>
        <taxon>Xiphosura</taxon>
        <taxon>Limulidae</taxon>
        <taxon>Limulus</taxon>
    </lineage>
</organism>
<feature type="region of interest" description="Disordered" evidence="1">
    <location>
        <begin position="437"/>
        <end position="464"/>
    </location>
</feature>
<feature type="region of interest" description="Disordered" evidence="1">
    <location>
        <begin position="196"/>
        <end position="237"/>
    </location>
</feature>
<dbReference type="GeneID" id="106471227"/>
<dbReference type="RefSeq" id="XP_013787272.1">
    <property type="nucleotide sequence ID" value="XM_013931818.2"/>
</dbReference>
<name>A0ABM1BRJ1_LIMPO</name>
<feature type="compositionally biased region" description="Basic and acidic residues" evidence="1">
    <location>
        <begin position="223"/>
        <end position="235"/>
    </location>
</feature>
<keyword evidence="2" id="KW-1185">Reference proteome</keyword>
<accession>A0ABM1BRJ1</accession>
<protein>
    <submittedName>
        <fullName evidence="3">Uncharacterized protein LOC106471227</fullName>
    </submittedName>
</protein>
<proteinExistence type="predicted"/>
<feature type="region of interest" description="Disordered" evidence="1">
    <location>
        <begin position="264"/>
        <end position="288"/>
    </location>
</feature>
<feature type="compositionally biased region" description="Low complexity" evidence="1">
    <location>
        <begin position="451"/>
        <end position="464"/>
    </location>
</feature>
<feature type="compositionally biased region" description="Basic and acidic residues" evidence="1">
    <location>
        <begin position="196"/>
        <end position="209"/>
    </location>
</feature>
<feature type="non-terminal residue" evidence="3">
    <location>
        <position position="771"/>
    </location>
</feature>
<gene>
    <name evidence="3" type="primary">LOC106471227</name>
</gene>
<reference evidence="3" key="1">
    <citation type="submission" date="2025-08" db="UniProtKB">
        <authorList>
            <consortium name="RefSeq"/>
        </authorList>
    </citation>
    <scope>IDENTIFICATION</scope>
    <source>
        <tissue evidence="3">Muscle</tissue>
    </source>
</reference>
<dbReference type="Proteomes" id="UP000694941">
    <property type="component" value="Unplaced"/>
</dbReference>
<evidence type="ECO:0000313" key="3">
    <source>
        <dbReference type="RefSeq" id="XP_013787272.1"/>
    </source>
</evidence>